<feature type="region of interest" description="Disordered" evidence="1">
    <location>
        <begin position="51"/>
        <end position="76"/>
    </location>
</feature>
<dbReference type="EMBL" id="SIDB01000008">
    <property type="protein sequence ID" value="KAI3429513.1"/>
    <property type="molecule type" value="Genomic_DNA"/>
</dbReference>
<dbReference type="AlphaFoldDB" id="A0A9D4TM91"/>
<dbReference type="Proteomes" id="UP001055712">
    <property type="component" value="Unassembled WGS sequence"/>
</dbReference>
<proteinExistence type="predicted"/>
<dbReference type="OrthoDB" id="515825at2759"/>
<reference evidence="2" key="2">
    <citation type="submission" date="2020-11" db="EMBL/GenBank/DDBJ databases">
        <authorList>
            <person name="Cecchin M."/>
            <person name="Marcolungo L."/>
            <person name="Rossato M."/>
            <person name="Girolomoni L."/>
            <person name="Cosentino E."/>
            <person name="Cuine S."/>
            <person name="Li-Beisson Y."/>
            <person name="Delledonne M."/>
            <person name="Ballottari M."/>
        </authorList>
    </citation>
    <scope>NUCLEOTIDE SEQUENCE</scope>
    <source>
        <strain evidence="2">211/11P</strain>
        <tissue evidence="2">Whole cell</tissue>
    </source>
</reference>
<organism evidence="2 3">
    <name type="scientific">Chlorella vulgaris</name>
    <name type="common">Green alga</name>
    <dbReference type="NCBI Taxonomy" id="3077"/>
    <lineage>
        <taxon>Eukaryota</taxon>
        <taxon>Viridiplantae</taxon>
        <taxon>Chlorophyta</taxon>
        <taxon>core chlorophytes</taxon>
        <taxon>Trebouxiophyceae</taxon>
        <taxon>Chlorellales</taxon>
        <taxon>Chlorellaceae</taxon>
        <taxon>Chlorella clade</taxon>
        <taxon>Chlorella</taxon>
    </lineage>
</organism>
<name>A0A9D4TM91_CHLVU</name>
<gene>
    <name evidence="2" type="ORF">D9Q98_005602</name>
</gene>
<comment type="caution">
    <text evidence="2">The sequence shown here is derived from an EMBL/GenBank/DDBJ whole genome shotgun (WGS) entry which is preliminary data.</text>
</comment>
<evidence type="ECO:0000313" key="2">
    <source>
        <dbReference type="EMBL" id="KAI3429513.1"/>
    </source>
</evidence>
<feature type="region of interest" description="Disordered" evidence="1">
    <location>
        <begin position="16"/>
        <end position="35"/>
    </location>
</feature>
<reference evidence="2" key="1">
    <citation type="journal article" date="2019" name="Plant J.">
        <title>Chlorella vulgaris genome assembly and annotation reveals the molecular basis for metabolic acclimation to high light conditions.</title>
        <authorList>
            <person name="Cecchin M."/>
            <person name="Marcolungo L."/>
            <person name="Rossato M."/>
            <person name="Girolomoni L."/>
            <person name="Cosentino E."/>
            <person name="Cuine S."/>
            <person name="Li-Beisson Y."/>
            <person name="Delledonne M."/>
            <person name="Ballottari M."/>
        </authorList>
    </citation>
    <scope>NUCLEOTIDE SEQUENCE</scope>
    <source>
        <strain evidence="2">211/11P</strain>
    </source>
</reference>
<evidence type="ECO:0000256" key="1">
    <source>
        <dbReference type="SAM" id="MobiDB-lite"/>
    </source>
</evidence>
<feature type="region of interest" description="Disordered" evidence="1">
    <location>
        <begin position="193"/>
        <end position="247"/>
    </location>
</feature>
<accession>A0A9D4TM91</accession>
<feature type="region of interest" description="Disordered" evidence="1">
    <location>
        <begin position="95"/>
        <end position="158"/>
    </location>
</feature>
<evidence type="ECO:0000313" key="3">
    <source>
        <dbReference type="Proteomes" id="UP001055712"/>
    </source>
</evidence>
<protein>
    <submittedName>
        <fullName evidence="2">Uncharacterized protein</fullName>
    </submittedName>
</protein>
<keyword evidence="3" id="KW-1185">Reference proteome</keyword>
<sequence length="305" mass="31170">MKRSLDQLLGGSVTRSTDVVGRKHQRHQVVGPRTDETRVDYGLASGGLQRAFSGGTCSNGGAATEPPGGPPEMCSPLASKPLGFVAPMSAFPLSPFDKPSTPADQVTPCPVAPGGSGTDRRHQAADGGGASSDEDEDWENQQENQQPCGPGSGSGGAEAAAATWLFSPVSRGRPPASAPLSIPLPHSSAMAGLLSPGMPTPARNAPLPAGLPASLHHAPSFSSWMVSAGRPPSPRGQPQPGGGAGVGSMADVVAGVLTDVTAARRFDGRPSHLDYLLAKLGDTHYPASVMQWEQEEIPDSPHGCT</sequence>